<dbReference type="GO" id="GO:0006338">
    <property type="term" value="P:chromatin remodeling"/>
    <property type="evidence" value="ECO:0007669"/>
    <property type="project" value="UniProtKB-ARBA"/>
</dbReference>
<dbReference type="EMBL" id="BDGX01000009">
    <property type="protein sequence ID" value="GAV48037.1"/>
    <property type="molecule type" value="Genomic_DNA"/>
</dbReference>
<dbReference type="InterPro" id="IPR001005">
    <property type="entry name" value="SANT/Myb"/>
</dbReference>
<gene>
    <name evidence="10" type="ORF">ZYGR_0I03340</name>
</gene>
<feature type="compositionally biased region" description="Basic and acidic residues" evidence="6">
    <location>
        <begin position="159"/>
        <end position="175"/>
    </location>
</feature>
<feature type="compositionally biased region" description="Basic and acidic residues" evidence="6">
    <location>
        <begin position="202"/>
        <end position="220"/>
    </location>
</feature>
<feature type="compositionally biased region" description="Polar residues" evidence="6">
    <location>
        <begin position="9"/>
        <end position="21"/>
    </location>
</feature>
<feature type="compositionally biased region" description="Low complexity" evidence="6">
    <location>
        <begin position="221"/>
        <end position="263"/>
    </location>
</feature>
<dbReference type="GO" id="GO:0042393">
    <property type="term" value="F:histone binding"/>
    <property type="evidence" value="ECO:0007669"/>
    <property type="project" value="TreeGrafter"/>
</dbReference>
<feature type="region of interest" description="Disordered" evidence="6">
    <location>
        <begin position="1"/>
        <end position="328"/>
    </location>
</feature>
<comment type="caution">
    <text evidence="10">The sequence shown here is derived from an EMBL/GenBank/DDBJ whole genome shotgun (WGS) entry which is preliminary data.</text>
</comment>
<feature type="coiled-coil region" evidence="5">
    <location>
        <begin position="712"/>
        <end position="742"/>
    </location>
</feature>
<dbReference type="Pfam" id="PF04433">
    <property type="entry name" value="SWIRM"/>
    <property type="match status" value="1"/>
</dbReference>
<dbReference type="CDD" id="cd00167">
    <property type="entry name" value="SANT"/>
    <property type="match status" value="1"/>
</dbReference>
<protein>
    <recommendedName>
        <fullName evidence="12">SWI/SNF complex subunit SWI3</fullName>
    </recommendedName>
</protein>
<evidence type="ECO:0000256" key="2">
    <source>
        <dbReference type="ARBA" id="ARBA00023125"/>
    </source>
</evidence>
<dbReference type="GO" id="GO:0045893">
    <property type="term" value="P:positive regulation of DNA-templated transcription"/>
    <property type="evidence" value="ECO:0007669"/>
    <property type="project" value="TreeGrafter"/>
</dbReference>
<feature type="compositionally biased region" description="Acidic residues" evidence="6">
    <location>
        <begin position="44"/>
        <end position="54"/>
    </location>
</feature>
<dbReference type="eggNOG" id="KOG1279">
    <property type="taxonomic scope" value="Eukaryota"/>
</dbReference>
<keyword evidence="3" id="KW-0804">Transcription</keyword>
<feature type="compositionally biased region" description="Basic and acidic residues" evidence="6">
    <location>
        <begin position="506"/>
        <end position="519"/>
    </location>
</feature>
<dbReference type="InterPro" id="IPR036388">
    <property type="entry name" value="WH-like_DNA-bd_sf"/>
</dbReference>
<name>A0A1Q2ZX51_ZYGRO</name>
<dbReference type="PROSITE" id="PS51293">
    <property type="entry name" value="SANT"/>
    <property type="match status" value="1"/>
</dbReference>
<evidence type="ECO:0000256" key="6">
    <source>
        <dbReference type="SAM" id="MobiDB-lite"/>
    </source>
</evidence>
<feature type="domain" description="SANT" evidence="9">
    <location>
        <begin position="544"/>
        <end position="595"/>
    </location>
</feature>
<dbReference type="GO" id="GO:0016514">
    <property type="term" value="C:SWI/SNF complex"/>
    <property type="evidence" value="ECO:0007669"/>
    <property type="project" value="TreeGrafter"/>
</dbReference>
<evidence type="ECO:0000259" key="8">
    <source>
        <dbReference type="PROSITE" id="PS50934"/>
    </source>
</evidence>
<evidence type="ECO:0000313" key="11">
    <source>
        <dbReference type="Proteomes" id="UP000187013"/>
    </source>
</evidence>
<feature type="compositionally biased region" description="Low complexity" evidence="6">
    <location>
        <begin position="75"/>
        <end position="114"/>
    </location>
</feature>
<keyword evidence="2" id="KW-0238">DNA-binding</keyword>
<feature type="region of interest" description="Disordered" evidence="6">
    <location>
        <begin position="792"/>
        <end position="820"/>
    </location>
</feature>
<dbReference type="SUPFAM" id="SSF46689">
    <property type="entry name" value="Homeodomain-like"/>
    <property type="match status" value="2"/>
</dbReference>
<dbReference type="GO" id="GO:0003677">
    <property type="term" value="F:DNA binding"/>
    <property type="evidence" value="ECO:0007669"/>
    <property type="project" value="UniProtKB-KW"/>
</dbReference>
<feature type="compositionally biased region" description="Low complexity" evidence="6">
    <location>
        <begin position="123"/>
        <end position="142"/>
    </location>
</feature>
<evidence type="ECO:0000256" key="4">
    <source>
        <dbReference type="ARBA" id="ARBA00023242"/>
    </source>
</evidence>
<keyword evidence="5" id="KW-0175">Coiled coil</keyword>
<dbReference type="Proteomes" id="UP000187013">
    <property type="component" value="Unassembled WGS sequence"/>
</dbReference>
<dbReference type="PANTHER" id="PTHR12802:SF41">
    <property type="entry name" value="BRAHMA ASSOCIATED PROTEIN 155 KDA"/>
    <property type="match status" value="1"/>
</dbReference>
<feature type="region of interest" description="Disordered" evidence="6">
    <location>
        <begin position="490"/>
        <end position="539"/>
    </location>
</feature>
<feature type="compositionally biased region" description="Low complexity" evidence="6">
    <location>
        <begin position="304"/>
        <end position="325"/>
    </location>
</feature>
<dbReference type="InterPro" id="IPR032451">
    <property type="entry name" value="SMARCC_C"/>
</dbReference>
<keyword evidence="4" id="KW-0539">Nucleus</keyword>
<dbReference type="Pfam" id="PF16495">
    <property type="entry name" value="SWIRM-assoc_1"/>
    <property type="match status" value="1"/>
</dbReference>
<sequence>MDNLKNLESDNNNSGGVSPTSVPGVPDANTADVSDDLSMKNDEDLFGEPIEEDQDQKQELPLPLEKESEQHQVQEQDQQDQYDQQDQQDQEPQQDQQDQEPQQEQQEQQDQEPQQPEKEQQEQQELLQLGQQQQNQELLQQDQDPRNIELPSKETGSQDEDRIKDKDDNIEENKAAEANPQVESEPDVKIENEESVSGGNNGDKDEKVDENENQKEHENENNGNDNNTYNNNNGVNNDNTNQNNQNNGNDATNNHGNDNGVNENGDKSEEKPSVGIEQENEGKQSKNSLEQYPPPPPASELSKPAVPTTAPPTNATKTTTHLTATDDNDLAVPQSHEIVIPNYAKWFNLTKIHPIEKQSLPEFFTNRIPSKTPQVYVKSRNFMVNSYRLNPNEYFSVTTARRNVCGDAAAVFRIHKFLMKWGLINYQVDAQLLPKSVEPPFTGEYSTRHDAPRGLFPFESYKPSVQLPDMAKLKKMMDTDDSSSALHKYLKEEKRKSQSAITSSPEIKDEDKEKGRTNEDNGEEEPVENPHGAKRPKVVKASTNVDDGWQENDVEKLLKGIQMHGSEWYKIAKEVGNKTPEQCILKFIQMPIEDKFLHQNSEDGSDLGSLKYAPHLPFSKSENPVMSTLAFLVGLVDPKVVQHMTDRALRKLEPKEEDNKSSLSPSEPPPPPTAKEASQLAISSLGVRSHVFANNEERQMTSIAHQMAQVQLQKVEVKLKLLDKVEKSLELEKKTLQRQQEDVLVQRISLAKHTKNISKKLEDSLTCFEDKEKLSRYVEEIKSLVSHPPKLSIGSAFANSETTAQSGISTNRSEEDVKPVSVEAPQSYRYWSA</sequence>
<dbReference type="FunFam" id="1.10.10.60:FF:000014">
    <property type="entry name" value="SWI/SNF complex subunit SMARCC2 isoform C"/>
    <property type="match status" value="1"/>
</dbReference>
<dbReference type="InterPro" id="IPR009057">
    <property type="entry name" value="Homeodomain-like_sf"/>
</dbReference>
<dbReference type="OrthoDB" id="118550at2759"/>
<evidence type="ECO:0000259" key="7">
    <source>
        <dbReference type="PROSITE" id="PS50090"/>
    </source>
</evidence>
<dbReference type="Pfam" id="PF00249">
    <property type="entry name" value="Myb_DNA-binding"/>
    <property type="match status" value="1"/>
</dbReference>
<evidence type="ECO:0000313" key="10">
    <source>
        <dbReference type="EMBL" id="GAV48037.1"/>
    </source>
</evidence>
<feature type="domain" description="SWIRM" evidence="8">
    <location>
        <begin position="338"/>
        <end position="435"/>
    </location>
</feature>
<proteinExistence type="predicted"/>
<dbReference type="InterPro" id="IPR007526">
    <property type="entry name" value="SWIRM"/>
</dbReference>
<evidence type="ECO:0000256" key="5">
    <source>
        <dbReference type="SAM" id="Coils"/>
    </source>
</evidence>
<dbReference type="FunFam" id="1.10.10.10:FF:000020">
    <property type="entry name" value="SWI/SNF complex subunit SMARCC2 isoform c"/>
    <property type="match status" value="1"/>
</dbReference>
<feature type="domain" description="Myb-like" evidence="7">
    <location>
        <begin position="549"/>
        <end position="591"/>
    </location>
</feature>
<dbReference type="SMART" id="SM00717">
    <property type="entry name" value="SANT"/>
    <property type="match status" value="1"/>
</dbReference>
<dbReference type="Gene3D" id="1.10.10.10">
    <property type="entry name" value="Winged helix-like DNA-binding domain superfamily/Winged helix DNA-binding domain"/>
    <property type="match status" value="1"/>
</dbReference>
<evidence type="ECO:0000259" key="9">
    <source>
        <dbReference type="PROSITE" id="PS51293"/>
    </source>
</evidence>
<dbReference type="InterPro" id="IPR017884">
    <property type="entry name" value="SANT_dom"/>
</dbReference>
<accession>A0A1Q2ZX51</accession>
<dbReference type="Gene3D" id="1.10.10.60">
    <property type="entry name" value="Homeodomain-like"/>
    <property type="match status" value="1"/>
</dbReference>
<dbReference type="AlphaFoldDB" id="A0A1Q2ZX51"/>
<evidence type="ECO:0008006" key="12">
    <source>
        <dbReference type="Google" id="ProtNLM"/>
    </source>
</evidence>
<dbReference type="PROSITE" id="PS50090">
    <property type="entry name" value="MYB_LIKE"/>
    <property type="match status" value="1"/>
</dbReference>
<evidence type="ECO:0000256" key="1">
    <source>
        <dbReference type="ARBA" id="ARBA00023015"/>
    </source>
</evidence>
<feature type="compositionally biased region" description="Basic and acidic residues" evidence="6">
    <location>
        <begin position="649"/>
        <end position="660"/>
    </location>
</feature>
<dbReference type="PANTHER" id="PTHR12802">
    <property type="entry name" value="SWI/SNF COMPLEX-RELATED"/>
    <property type="match status" value="1"/>
</dbReference>
<feature type="compositionally biased region" description="Basic and acidic residues" evidence="6">
    <location>
        <begin position="64"/>
        <end position="74"/>
    </location>
</feature>
<feature type="compositionally biased region" description="Polar residues" evidence="6">
    <location>
        <begin position="797"/>
        <end position="811"/>
    </location>
</feature>
<feature type="region of interest" description="Disordered" evidence="6">
    <location>
        <begin position="649"/>
        <end position="679"/>
    </location>
</feature>
<keyword evidence="1" id="KW-0805">Transcription regulation</keyword>
<organism evidence="10 11">
    <name type="scientific">Zygosaccharomyces rouxii</name>
    <dbReference type="NCBI Taxonomy" id="4956"/>
    <lineage>
        <taxon>Eukaryota</taxon>
        <taxon>Fungi</taxon>
        <taxon>Dikarya</taxon>
        <taxon>Ascomycota</taxon>
        <taxon>Saccharomycotina</taxon>
        <taxon>Saccharomycetes</taxon>
        <taxon>Saccharomycetales</taxon>
        <taxon>Saccharomycetaceae</taxon>
        <taxon>Zygosaccharomyces</taxon>
    </lineage>
</organism>
<dbReference type="PROSITE" id="PS50934">
    <property type="entry name" value="SWIRM"/>
    <property type="match status" value="1"/>
</dbReference>
<reference evidence="10 11" key="1">
    <citation type="submission" date="2016-08" db="EMBL/GenBank/DDBJ databases">
        <title>Draft genome sequence of allopolyploid Zygosaccharomyces rouxii.</title>
        <authorList>
            <person name="Watanabe J."/>
            <person name="Uehara K."/>
            <person name="Mogi Y."/>
            <person name="Tsukioka Y."/>
        </authorList>
    </citation>
    <scope>NUCLEOTIDE SEQUENCE [LARGE SCALE GENOMIC DNA]</scope>
    <source>
        <strain evidence="10 11">NBRC 110957</strain>
    </source>
</reference>
<evidence type="ECO:0000256" key="3">
    <source>
        <dbReference type="ARBA" id="ARBA00023163"/>
    </source>
</evidence>